<dbReference type="Proteomes" id="UP000321926">
    <property type="component" value="Unassembled WGS sequence"/>
</dbReference>
<keyword evidence="2" id="KW-1185">Reference proteome</keyword>
<evidence type="ECO:0000313" key="1">
    <source>
        <dbReference type="EMBL" id="TXK26544.1"/>
    </source>
</evidence>
<gene>
    <name evidence="1" type="ORF">FVR03_21720</name>
</gene>
<protein>
    <submittedName>
        <fullName evidence="1">Uncharacterized protein</fullName>
    </submittedName>
</protein>
<dbReference type="RefSeq" id="WP_147923880.1">
    <property type="nucleotide sequence ID" value="NZ_VRTY01000127.1"/>
</dbReference>
<evidence type="ECO:0000313" key="2">
    <source>
        <dbReference type="Proteomes" id="UP000321926"/>
    </source>
</evidence>
<reference evidence="1 2" key="1">
    <citation type="submission" date="2019-08" db="EMBL/GenBank/DDBJ databases">
        <authorList>
            <person name="Shi S."/>
        </authorList>
    </citation>
    <scope>NUCLEOTIDE SEQUENCE [LARGE SCALE GENOMIC DNA]</scope>
    <source>
        <strain evidence="1 2">GY10130</strain>
    </source>
</reference>
<proteinExistence type="predicted"/>
<dbReference type="EMBL" id="VRTY01000127">
    <property type="protein sequence ID" value="TXK26544.1"/>
    <property type="molecule type" value="Genomic_DNA"/>
</dbReference>
<comment type="caution">
    <text evidence="1">The sequence shown here is derived from an EMBL/GenBank/DDBJ whole genome shotgun (WGS) entry which is preliminary data.</text>
</comment>
<dbReference type="OrthoDB" id="828231at2"/>
<sequence length="90" mass="10584">MNNTPLTNFDINSRESVAAFFKFIIEDLDLNFHPDTPFTDYTCLVTDRPTFTIEAAVHYDILMDDCFMWCDFHREDIYEIAMEALTTSKQ</sequence>
<accession>A0A5C8IZQ7</accession>
<organism evidence="1 2">
    <name type="scientific">Pontibacter qinzhouensis</name>
    <dbReference type="NCBI Taxonomy" id="2603253"/>
    <lineage>
        <taxon>Bacteria</taxon>
        <taxon>Pseudomonadati</taxon>
        <taxon>Bacteroidota</taxon>
        <taxon>Cytophagia</taxon>
        <taxon>Cytophagales</taxon>
        <taxon>Hymenobacteraceae</taxon>
        <taxon>Pontibacter</taxon>
    </lineage>
</organism>
<dbReference type="AlphaFoldDB" id="A0A5C8IZQ7"/>
<name>A0A5C8IZQ7_9BACT</name>